<evidence type="ECO:0000256" key="1">
    <source>
        <dbReference type="ARBA" id="ARBA00022679"/>
    </source>
</evidence>
<dbReference type="Pfam" id="PF00583">
    <property type="entry name" value="Acetyltransf_1"/>
    <property type="match status" value="1"/>
</dbReference>
<dbReference type="PROSITE" id="PS51186">
    <property type="entry name" value="GNAT"/>
    <property type="match status" value="1"/>
</dbReference>
<accession>A0ABT3BF53</accession>
<feature type="domain" description="N-acetyltransferase" evidence="3">
    <location>
        <begin position="3"/>
        <end position="186"/>
    </location>
</feature>
<reference evidence="4 5" key="1">
    <citation type="submission" date="2022-04" db="EMBL/GenBank/DDBJ databases">
        <title>Roseobacter sp. WL0113 is a bacterium isolated from neritic sediment.</title>
        <authorList>
            <person name="Wang L."/>
            <person name="He W."/>
            <person name="Zhang D.-F."/>
        </authorList>
    </citation>
    <scope>NUCLEOTIDE SEQUENCE [LARGE SCALE GENOMIC DNA]</scope>
    <source>
        <strain evidence="4 5">WL0113</strain>
    </source>
</reference>
<evidence type="ECO:0000256" key="2">
    <source>
        <dbReference type="ARBA" id="ARBA00023315"/>
    </source>
</evidence>
<sequence>MDVTLSDGFEPHERPVVAALYWQAFGHKLGRYLGPEARALTFLAAVLDPRFALVARDAEGRILGIAGFKTEDGALVGGDLPDLQRIYGYVGGLWRGLVLSVVDRDVSPDILLMDGICVRSDARGQGIGGVLLDAMKAKVQRLGKRALRLDVIDTNPRAKALYERKGFLATAVEETGVFEVMFRFRSATQMLWHVTAE</sequence>
<dbReference type="CDD" id="cd04301">
    <property type="entry name" value="NAT_SF"/>
    <property type="match status" value="1"/>
</dbReference>
<dbReference type="PANTHER" id="PTHR43877">
    <property type="entry name" value="AMINOALKYLPHOSPHONATE N-ACETYLTRANSFERASE-RELATED-RELATED"/>
    <property type="match status" value="1"/>
</dbReference>
<dbReference type="EMBL" id="JALIEB010000007">
    <property type="protein sequence ID" value="MCV3272215.1"/>
    <property type="molecule type" value="Genomic_DNA"/>
</dbReference>
<dbReference type="Gene3D" id="3.40.630.30">
    <property type="match status" value="1"/>
</dbReference>
<dbReference type="SUPFAM" id="SSF55729">
    <property type="entry name" value="Acyl-CoA N-acyltransferases (Nat)"/>
    <property type="match status" value="1"/>
</dbReference>
<keyword evidence="2" id="KW-0012">Acyltransferase</keyword>
<dbReference type="RefSeq" id="WP_263844540.1">
    <property type="nucleotide sequence ID" value="NZ_JALIEB010000007.1"/>
</dbReference>
<evidence type="ECO:0000313" key="5">
    <source>
        <dbReference type="Proteomes" id="UP001208690"/>
    </source>
</evidence>
<name>A0ABT3BF53_9RHOB</name>
<evidence type="ECO:0000313" key="4">
    <source>
        <dbReference type="EMBL" id="MCV3272215.1"/>
    </source>
</evidence>
<organism evidence="4 5">
    <name type="scientific">Roseobacter sinensis</name>
    <dbReference type="NCBI Taxonomy" id="2931391"/>
    <lineage>
        <taxon>Bacteria</taxon>
        <taxon>Pseudomonadati</taxon>
        <taxon>Pseudomonadota</taxon>
        <taxon>Alphaproteobacteria</taxon>
        <taxon>Rhodobacterales</taxon>
        <taxon>Roseobacteraceae</taxon>
        <taxon>Roseobacter</taxon>
    </lineage>
</organism>
<evidence type="ECO:0000259" key="3">
    <source>
        <dbReference type="PROSITE" id="PS51186"/>
    </source>
</evidence>
<comment type="caution">
    <text evidence="4">The sequence shown here is derived from an EMBL/GenBank/DDBJ whole genome shotgun (WGS) entry which is preliminary data.</text>
</comment>
<proteinExistence type="predicted"/>
<keyword evidence="1" id="KW-0808">Transferase</keyword>
<dbReference type="PANTHER" id="PTHR43877:SF2">
    <property type="entry name" value="AMINOALKYLPHOSPHONATE N-ACETYLTRANSFERASE-RELATED"/>
    <property type="match status" value="1"/>
</dbReference>
<dbReference type="Proteomes" id="UP001208690">
    <property type="component" value="Unassembled WGS sequence"/>
</dbReference>
<protein>
    <submittedName>
        <fullName evidence="4">GNAT family N-acetyltransferase</fullName>
    </submittedName>
</protein>
<keyword evidence="5" id="KW-1185">Reference proteome</keyword>
<dbReference type="InterPro" id="IPR016181">
    <property type="entry name" value="Acyl_CoA_acyltransferase"/>
</dbReference>
<dbReference type="InterPro" id="IPR000182">
    <property type="entry name" value="GNAT_dom"/>
</dbReference>
<dbReference type="InterPro" id="IPR050832">
    <property type="entry name" value="Bact_Acetyltransf"/>
</dbReference>
<gene>
    <name evidence="4" type="ORF">MUB52_12325</name>
</gene>